<evidence type="ECO:0000313" key="2">
    <source>
        <dbReference type="Proteomes" id="UP000199503"/>
    </source>
</evidence>
<reference evidence="2" key="1">
    <citation type="submission" date="2016-10" db="EMBL/GenBank/DDBJ databases">
        <authorList>
            <person name="Varghese N."/>
            <person name="Submissions S."/>
        </authorList>
    </citation>
    <scope>NUCLEOTIDE SEQUENCE [LARGE SCALE GENOMIC DNA]</scope>
    <source>
        <strain evidence="2">DSM 44437</strain>
    </source>
</reference>
<evidence type="ECO:0000313" key="1">
    <source>
        <dbReference type="EMBL" id="SES40681.1"/>
    </source>
</evidence>
<name>A0A1H9X3R3_9PSEU</name>
<dbReference type="STRING" id="65499.SAMN04488000_12720"/>
<dbReference type="AlphaFoldDB" id="A0A1H9X3R3"/>
<sequence length="52" mass="5533">MFAKTRRVALVISFGNMPNAVGVVTSRPSTRSPSPSQYSRADDVAVLVSHTA</sequence>
<protein>
    <submittedName>
        <fullName evidence="1">Uncharacterized protein</fullName>
    </submittedName>
</protein>
<dbReference type="Proteomes" id="UP000199503">
    <property type="component" value="Unassembled WGS sequence"/>
</dbReference>
<keyword evidence="2" id="KW-1185">Reference proteome</keyword>
<organism evidence="1 2">
    <name type="scientific">Lentzea albida</name>
    <dbReference type="NCBI Taxonomy" id="65499"/>
    <lineage>
        <taxon>Bacteria</taxon>
        <taxon>Bacillati</taxon>
        <taxon>Actinomycetota</taxon>
        <taxon>Actinomycetes</taxon>
        <taxon>Pseudonocardiales</taxon>
        <taxon>Pseudonocardiaceae</taxon>
        <taxon>Lentzea</taxon>
    </lineage>
</organism>
<proteinExistence type="predicted"/>
<accession>A0A1H9X3R3</accession>
<gene>
    <name evidence="1" type="ORF">SAMN04488000_12720</name>
</gene>
<dbReference type="EMBL" id="FOFV01000027">
    <property type="protein sequence ID" value="SES40681.1"/>
    <property type="molecule type" value="Genomic_DNA"/>
</dbReference>